<gene>
    <name evidence="1" type="primary">SNQ2_1</name>
    <name evidence="1" type="ORF">IWW38_000698</name>
</gene>
<proteinExistence type="predicted"/>
<evidence type="ECO:0000313" key="2">
    <source>
        <dbReference type="Proteomes" id="UP001139981"/>
    </source>
</evidence>
<keyword evidence="2" id="KW-1185">Reference proteome</keyword>
<comment type="caution">
    <text evidence="1">The sequence shown here is derived from an EMBL/GenBank/DDBJ whole genome shotgun (WGS) entry which is preliminary data.</text>
</comment>
<keyword evidence="1" id="KW-0067">ATP-binding</keyword>
<evidence type="ECO:0000313" key="1">
    <source>
        <dbReference type="EMBL" id="KAJ2900078.1"/>
    </source>
</evidence>
<accession>A0ACC1M8A6</accession>
<dbReference type="Proteomes" id="UP001139981">
    <property type="component" value="Unassembled WGS sequence"/>
</dbReference>
<sequence length="1458" mass="163524">MSLSKGEIEEAEPSASSPTSFNSAMLNHAGVIIEPTMSFGEPLHVSISRASTRFTTIQRAHSQQRPEIQPSPAEGEEEMKATTGFDLKAWLRGRQIAEGPPFAKRFGLVFSKLDIYGSDVSNKHISTLVTPFYKLFKSSIRGFGLIQLLSGRGVKRQLLYDISGEVKEGEMLLVLGRPGSGCSTLLRVLGNHRKTYTRINGRVSYGGLEPEEVAKHYRGEVAYNQEDDMHFPTLTVRKTLEFAIQCKTPSRQVLSDPAAYRRDVLSMLLDMYGLAGCADTIVGNAFLRGVSGGERKRVSIAEQVASGASVEVWDGSTKGLDASSALDYVRSLRINADILQKSIVATIYQASESIYRLFDKVMVIDEGRQLYFGPIGEAVGYFASIGIHKPPRQTTSDFLTGLTQLNERQVIPGWEERAPKTAEEFEQLWRQSPAFEKVTSDVAAFESQLTQDGRGDELREFVNRTKMGTETEKMRRKSPYTTTFFFQLARLVRREWEIFTGNPQQIVFRVIYNISFAIIVGTLFIRLPATTASFFARGGVLFFALLFNSLTSLAEIPKAVTGRQVVYKHKALAMYHPAALSLAQTIIDMPFSLFQVVVFGTILYWATALQRTGGHFLAFLLFLYIGCLCLTAFFRLVGNASPNVDVGHTVSGISLLFMILYVGYLIPPPTMHHYFKWIYWANPLAYGFKALLSNEYRAILYPCAAGSLVPRGAGIGIANQVCTVAGSTPGQLMVSGREYLERGFSIHTRDQWKDFIAVTCFWVLFVFLVAGVMEWVEFGNAGYTINVFKRHPPHIEDEEMTLDSVNGDMMYRDIPADGPTDEQIAGGTTYTWSNVNYSVPVKGGERQLLHGVSGYIKPGTMTALMGSSGAGKTTLLDALSQRKTIGRLEGEMLMNGFPQPRSFRRITGYCEQLDVHNPHATVREALRFSAALRRAGNVSDRERNRYVEYVIRLLGLSNIAECMVGDPESSQGISLEERKRLTIGVELVAKPKILFLDEPTSGLDAQASFSIVQFMRKLAEDGQTVLCTIHQPSALLFEQFDRLLLLIRGGHTVYFGDLGPDADTLIRYFERNGAEKCPPDANPAEYILNVVGSAGSGIDWSQTWEQSPECHATAAEIERINQIKTSATDSTDQMALDHSRKYARRLPYQLQVVTRRMFRSHWRDLQYNLTRIALQAVCALAVGFSFIKVGDGTVDTQNKTFAIFETAVLSILVINQVQPQFLRQRMYYSREASTNQYGWEAFSFAVIITEWPFAIVSNTVFFVCFYWLVGLNSLANRTGYFYIAYIFLGIFSLSIGQAIAAFSPNDVVASMLNPIFTSMMMLFCGVTITYSQMPRFWRSWMYWLSPYHYFIEGVIVNELHDTPIVCKPREFFSFTPAAGQSCQQFAGSFIASSRGYLDDPASTGSCGYCMYRTGDEYFETLNWSFAHRWRNFCILLGFIVFNLVFTVFMTRMYKVNKR</sequence>
<dbReference type="EMBL" id="JANBVB010000012">
    <property type="protein sequence ID" value="KAJ2900078.1"/>
    <property type="molecule type" value="Genomic_DNA"/>
</dbReference>
<organism evidence="1 2">
    <name type="scientific">Coemansia aciculifera</name>
    <dbReference type="NCBI Taxonomy" id="417176"/>
    <lineage>
        <taxon>Eukaryota</taxon>
        <taxon>Fungi</taxon>
        <taxon>Fungi incertae sedis</taxon>
        <taxon>Zoopagomycota</taxon>
        <taxon>Kickxellomycotina</taxon>
        <taxon>Kickxellomycetes</taxon>
        <taxon>Kickxellales</taxon>
        <taxon>Kickxellaceae</taxon>
        <taxon>Coemansia</taxon>
    </lineage>
</organism>
<protein>
    <submittedName>
        <fullName evidence="1">ATP-binding cassette transporter snq2</fullName>
    </submittedName>
</protein>
<keyword evidence="1" id="KW-0547">Nucleotide-binding</keyword>
<reference evidence="1" key="1">
    <citation type="submission" date="2022-07" db="EMBL/GenBank/DDBJ databases">
        <title>Phylogenomic reconstructions and comparative analyses of Kickxellomycotina fungi.</title>
        <authorList>
            <person name="Reynolds N.K."/>
            <person name="Stajich J.E."/>
            <person name="Barry K."/>
            <person name="Grigoriev I.V."/>
            <person name="Crous P."/>
            <person name="Smith M.E."/>
        </authorList>
    </citation>
    <scope>NUCLEOTIDE SEQUENCE</scope>
    <source>
        <strain evidence="1">CBS 190363</strain>
    </source>
</reference>
<name>A0ACC1M8A6_9FUNG</name>